<dbReference type="Pfam" id="PF00293">
    <property type="entry name" value="NUDIX"/>
    <property type="match status" value="1"/>
</dbReference>
<keyword evidence="2" id="KW-0479">Metal-binding</keyword>
<dbReference type="Proteomes" id="UP000277300">
    <property type="component" value="Unassembled WGS sequence"/>
</dbReference>
<evidence type="ECO:0000256" key="4">
    <source>
        <dbReference type="ARBA" id="ARBA00022842"/>
    </source>
</evidence>
<feature type="domain" description="Nudix hydrolase" evidence="5">
    <location>
        <begin position="35"/>
        <end position="149"/>
    </location>
</feature>
<evidence type="ECO:0000256" key="2">
    <source>
        <dbReference type="ARBA" id="ARBA00022723"/>
    </source>
</evidence>
<dbReference type="PROSITE" id="PS51462">
    <property type="entry name" value="NUDIX"/>
    <property type="match status" value="1"/>
</dbReference>
<dbReference type="GO" id="GO:0005634">
    <property type="term" value="C:nucleus"/>
    <property type="evidence" value="ECO:0007669"/>
    <property type="project" value="TreeGrafter"/>
</dbReference>
<evidence type="ECO:0000259" key="5">
    <source>
        <dbReference type="PROSITE" id="PS51462"/>
    </source>
</evidence>
<dbReference type="CDD" id="cd04666">
    <property type="entry name" value="NUDIX_DIPP2_like_Nudt4"/>
    <property type="match status" value="1"/>
</dbReference>
<evidence type="ECO:0000313" key="9">
    <source>
        <dbReference type="Proteomes" id="UP000284657"/>
    </source>
</evidence>
<name>A0A3F2RPB0_9STRA</name>
<proteinExistence type="predicted"/>
<evidence type="ECO:0000313" key="7">
    <source>
        <dbReference type="EMBL" id="RLN61221.1"/>
    </source>
</evidence>
<dbReference type="InterPro" id="IPR015797">
    <property type="entry name" value="NUDIX_hydrolase-like_dom_sf"/>
</dbReference>
<reference evidence="8 9" key="1">
    <citation type="submission" date="2018-07" db="EMBL/GenBank/DDBJ databases">
        <title>Genome sequencing of oomycete isolates from Chile give support for New Zealand origin for Phytophthora kernoviae and make available the first Nothophytophthora sp. genome.</title>
        <authorList>
            <person name="Studholme D.J."/>
            <person name="Sanfuentes E."/>
            <person name="Panda P."/>
            <person name="Hill R."/>
            <person name="Sambles C."/>
            <person name="Grant M."/>
            <person name="Williams N.M."/>
            <person name="Mcdougal R.L."/>
        </authorList>
    </citation>
    <scope>NUCLEOTIDE SEQUENCE [LARGE SCALE GENOMIC DNA]</scope>
    <source>
        <strain evidence="7">Chile6</strain>
        <strain evidence="6">Chile7</strain>
    </source>
</reference>
<evidence type="ECO:0000313" key="8">
    <source>
        <dbReference type="Proteomes" id="UP000277300"/>
    </source>
</evidence>
<accession>A0A3F2RPB0</accession>
<protein>
    <recommendedName>
        <fullName evidence="5">Nudix hydrolase domain-containing protein</fullName>
    </recommendedName>
</protein>
<dbReference type="PANTHER" id="PTHR12629">
    <property type="entry name" value="DIPHOSPHOINOSITOL POLYPHOSPHATE PHOSPHOHYDROLASE"/>
    <property type="match status" value="1"/>
</dbReference>
<keyword evidence="4" id="KW-0460">Magnesium</keyword>
<sequence>MRKTVTEMENGKKLATSTVLTSLVGRGGQRYSKDGRRLLSCIVVSHPVKGVGKDVLLISSSGKKGKWILPKGGWEKNEKIKASALREVNEEAGVTGTITSSLGKLNFQNKKDQPYRYYGFELQATKIFDDWAESTRSRKWVSDWLTGTL</sequence>
<dbReference type="Proteomes" id="UP000284657">
    <property type="component" value="Unassembled WGS sequence"/>
</dbReference>
<evidence type="ECO:0000256" key="3">
    <source>
        <dbReference type="ARBA" id="ARBA00022801"/>
    </source>
</evidence>
<organism evidence="7 8">
    <name type="scientific">Phytophthora kernoviae</name>
    <dbReference type="NCBI Taxonomy" id="325452"/>
    <lineage>
        <taxon>Eukaryota</taxon>
        <taxon>Sar</taxon>
        <taxon>Stramenopiles</taxon>
        <taxon>Oomycota</taxon>
        <taxon>Peronosporomycetes</taxon>
        <taxon>Peronosporales</taxon>
        <taxon>Peronosporaceae</taxon>
        <taxon>Phytophthora</taxon>
    </lineage>
</organism>
<dbReference type="GO" id="GO:0016462">
    <property type="term" value="F:pyrophosphatase activity"/>
    <property type="evidence" value="ECO:0007669"/>
    <property type="project" value="InterPro"/>
</dbReference>
<dbReference type="InterPro" id="IPR000086">
    <property type="entry name" value="NUDIX_hydrolase_dom"/>
</dbReference>
<dbReference type="GO" id="GO:0046872">
    <property type="term" value="F:metal ion binding"/>
    <property type="evidence" value="ECO:0007669"/>
    <property type="project" value="UniProtKB-KW"/>
</dbReference>
<dbReference type="Gene3D" id="3.90.79.10">
    <property type="entry name" value="Nucleoside Triphosphate Pyrophosphohydrolase"/>
    <property type="match status" value="1"/>
</dbReference>
<dbReference type="InterPro" id="IPR047198">
    <property type="entry name" value="DDP-like_NUDIX"/>
</dbReference>
<dbReference type="EMBL" id="MBDO02000163">
    <property type="protein sequence ID" value="RLN61221.1"/>
    <property type="molecule type" value="Genomic_DNA"/>
</dbReference>
<dbReference type="PANTHER" id="PTHR12629:SF0">
    <property type="entry name" value="DIPHOSPHOINOSITOL-POLYPHOSPHATE DIPHOSPHATASE"/>
    <property type="match status" value="1"/>
</dbReference>
<dbReference type="AlphaFoldDB" id="A0A3F2RPB0"/>
<evidence type="ECO:0000256" key="1">
    <source>
        <dbReference type="ARBA" id="ARBA00001946"/>
    </source>
</evidence>
<dbReference type="SUPFAM" id="SSF55811">
    <property type="entry name" value="Nudix"/>
    <property type="match status" value="1"/>
</dbReference>
<comment type="caution">
    <text evidence="7">The sequence shown here is derived from an EMBL/GenBank/DDBJ whole genome shotgun (WGS) entry which is preliminary data.</text>
</comment>
<evidence type="ECO:0000313" key="6">
    <source>
        <dbReference type="EMBL" id="RLN57503.1"/>
    </source>
</evidence>
<gene>
    <name evidence="6" type="ORF">BBJ29_004109</name>
    <name evidence="7" type="ORF">BBP00_00005524</name>
</gene>
<dbReference type="GO" id="GO:0005737">
    <property type="term" value="C:cytoplasm"/>
    <property type="evidence" value="ECO:0007669"/>
    <property type="project" value="TreeGrafter"/>
</dbReference>
<keyword evidence="3" id="KW-0378">Hydrolase</keyword>
<comment type="cofactor">
    <cofactor evidence="1">
        <name>Mg(2+)</name>
        <dbReference type="ChEBI" id="CHEBI:18420"/>
    </cofactor>
</comment>
<dbReference type="OrthoDB" id="128927at2759"/>
<dbReference type="EMBL" id="MBAD02001182">
    <property type="protein sequence ID" value="RLN57503.1"/>
    <property type="molecule type" value="Genomic_DNA"/>
</dbReference>